<dbReference type="HOGENOM" id="CLU_824362_0_0_1"/>
<evidence type="ECO:0008006" key="4">
    <source>
        <dbReference type="Google" id="ProtNLM"/>
    </source>
</evidence>
<feature type="transmembrane region" description="Helical" evidence="1">
    <location>
        <begin position="182"/>
        <end position="204"/>
    </location>
</feature>
<dbReference type="EMBL" id="KK208880">
    <property type="protein sequence ID" value="EZF72239.1"/>
    <property type="molecule type" value="Genomic_DNA"/>
</dbReference>
<evidence type="ECO:0000256" key="1">
    <source>
        <dbReference type="SAM" id="Phobius"/>
    </source>
</evidence>
<feature type="transmembrane region" description="Helical" evidence="1">
    <location>
        <begin position="153"/>
        <end position="170"/>
    </location>
</feature>
<feature type="transmembrane region" description="Helical" evidence="1">
    <location>
        <begin position="122"/>
        <end position="141"/>
    </location>
</feature>
<keyword evidence="3" id="KW-1185">Reference proteome</keyword>
<keyword evidence="1" id="KW-1133">Transmembrane helix</keyword>
<sequence length="402" mass="44374">MSLFCERFKVIKHPLPIILLPSYIIPDIILFVKYPAPFPAPQSLTGHLPSLYPTMSALSNRGEITIGNPEAAQDLYGLGVRVGFYLQGLGMILYNYGPDEVEDSNTTATGDGEEPKNEYGKGLTIAATSIALAILASWFVFAARAKFSAAESVITLLMVFSVSLMAKSTLDNARAIVGELTGVVAILLTELGLCAALLWTFAVLVKRLPLLGTKNLVFFFAPVRLDGWFRYLALVYFVIDAATSLSFAWKVLRIMVIVCECWINGRTEERTKRDVLKIENTLGWKKNEMAPYIHAMRWITWILMVLAVELTLHWNQLSPTTDLLVPGQLIPFVAGVIILIDSGIIAGRALVPRCHKAIRSSKTWILRTLQNLRGLSSRGIGSFKRHIADLANKIKGAGQTQV</sequence>
<organism evidence="2 3">
    <name type="scientific">Trichophyton soudanense CBS 452.61</name>
    <dbReference type="NCBI Taxonomy" id="1215331"/>
    <lineage>
        <taxon>Eukaryota</taxon>
        <taxon>Fungi</taxon>
        <taxon>Dikarya</taxon>
        <taxon>Ascomycota</taxon>
        <taxon>Pezizomycotina</taxon>
        <taxon>Eurotiomycetes</taxon>
        <taxon>Eurotiomycetidae</taxon>
        <taxon>Onygenales</taxon>
        <taxon>Arthrodermataceae</taxon>
        <taxon>Trichophyton</taxon>
    </lineage>
</organism>
<feature type="transmembrane region" description="Helical" evidence="1">
    <location>
        <begin position="329"/>
        <end position="351"/>
    </location>
</feature>
<keyword evidence="1" id="KW-0812">Transmembrane</keyword>
<feature type="transmembrane region" description="Helical" evidence="1">
    <location>
        <begin position="216"/>
        <end position="239"/>
    </location>
</feature>
<reference evidence="2 3" key="1">
    <citation type="submission" date="2014-02" db="EMBL/GenBank/DDBJ databases">
        <title>The Genome Sequence of Trichophyton rubrum (morphotype soudanense) CBS 452.61.</title>
        <authorList>
            <consortium name="The Broad Institute Genomics Platform"/>
            <person name="Cuomo C.A."/>
            <person name="White T.C."/>
            <person name="Graser Y."/>
            <person name="Martinez-Rossi N."/>
            <person name="Heitman J."/>
            <person name="Young S.K."/>
            <person name="Zeng Q."/>
            <person name="Gargeya S."/>
            <person name="Abouelleil A."/>
            <person name="Alvarado L."/>
            <person name="Chapman S.B."/>
            <person name="Gainer-Dewar J."/>
            <person name="Goldberg J."/>
            <person name="Griggs A."/>
            <person name="Gujja S."/>
            <person name="Hansen M."/>
            <person name="Howarth C."/>
            <person name="Imamovic A."/>
            <person name="Larimer J."/>
            <person name="Martinez D."/>
            <person name="Murphy C."/>
            <person name="Pearson M.D."/>
            <person name="Persinoti G."/>
            <person name="Poon T."/>
            <person name="Priest M."/>
            <person name="Roberts A.D."/>
            <person name="Saif S."/>
            <person name="Shea T.D."/>
            <person name="Sykes S.N."/>
            <person name="Wortman J."/>
            <person name="Nusbaum C."/>
            <person name="Birren B."/>
        </authorList>
    </citation>
    <scope>NUCLEOTIDE SEQUENCE [LARGE SCALE GENOMIC DNA]</scope>
    <source>
        <strain evidence="2 3">CBS 452.61</strain>
    </source>
</reference>
<keyword evidence="1" id="KW-0472">Membrane</keyword>
<dbReference type="AlphaFoldDB" id="A0A022XP15"/>
<evidence type="ECO:0000313" key="2">
    <source>
        <dbReference type="EMBL" id="EZF72239.1"/>
    </source>
</evidence>
<dbReference type="OrthoDB" id="4172404at2759"/>
<evidence type="ECO:0000313" key="3">
    <source>
        <dbReference type="Proteomes" id="UP000023623"/>
    </source>
</evidence>
<dbReference type="Proteomes" id="UP000023623">
    <property type="component" value="Unassembled WGS sequence"/>
</dbReference>
<protein>
    <recommendedName>
        <fullName evidence="4">Transmembrane protein</fullName>
    </recommendedName>
</protein>
<gene>
    <name evidence="2" type="ORF">H105_05605</name>
</gene>
<accession>A0A022XP15</accession>
<feature type="transmembrane region" description="Helical" evidence="1">
    <location>
        <begin position="295"/>
        <end position="314"/>
    </location>
</feature>
<proteinExistence type="predicted"/>
<name>A0A022XP15_TRISD</name>